<evidence type="ECO:0000313" key="1">
    <source>
        <dbReference type="EMBL" id="GFR09645.1"/>
    </source>
</evidence>
<proteinExistence type="predicted"/>
<protein>
    <submittedName>
        <fullName evidence="1">Integrase catalytic domain-containing protein</fullName>
    </submittedName>
</protein>
<dbReference type="Proteomes" id="UP000887116">
    <property type="component" value="Unassembled WGS sequence"/>
</dbReference>
<reference evidence="1" key="1">
    <citation type="submission" date="2020-07" db="EMBL/GenBank/DDBJ databases">
        <title>Multicomponent nature underlies the extraordinary mechanical properties of spider dragline silk.</title>
        <authorList>
            <person name="Kono N."/>
            <person name="Nakamura H."/>
            <person name="Mori M."/>
            <person name="Yoshida Y."/>
            <person name="Ohtoshi R."/>
            <person name="Malay A.D."/>
            <person name="Moran D.A.P."/>
            <person name="Tomita M."/>
            <person name="Numata K."/>
            <person name="Arakawa K."/>
        </authorList>
    </citation>
    <scope>NUCLEOTIDE SEQUENCE</scope>
</reference>
<dbReference type="AlphaFoldDB" id="A0A8X6IRC2"/>
<sequence length="82" mass="9559">MNGRFAKAFLTFEELSEGEVIVNHRPVPYVENNPGEPEPLTKAYFLELGYSDSKYPIYFIELIYSTSAKESYKKERLTKLLF</sequence>
<organism evidence="1 2">
    <name type="scientific">Trichonephila clavata</name>
    <name type="common">Joro spider</name>
    <name type="synonym">Nephila clavata</name>
    <dbReference type="NCBI Taxonomy" id="2740835"/>
    <lineage>
        <taxon>Eukaryota</taxon>
        <taxon>Metazoa</taxon>
        <taxon>Ecdysozoa</taxon>
        <taxon>Arthropoda</taxon>
        <taxon>Chelicerata</taxon>
        <taxon>Arachnida</taxon>
        <taxon>Araneae</taxon>
        <taxon>Araneomorphae</taxon>
        <taxon>Entelegynae</taxon>
        <taxon>Araneoidea</taxon>
        <taxon>Nephilidae</taxon>
        <taxon>Trichonephila</taxon>
    </lineage>
</organism>
<name>A0A8X6IRC2_TRICU</name>
<dbReference type="EMBL" id="BMAO01026428">
    <property type="protein sequence ID" value="GFR09645.1"/>
    <property type="molecule type" value="Genomic_DNA"/>
</dbReference>
<gene>
    <name evidence="1" type="primary">AVEN_226436_1</name>
    <name evidence="1" type="ORF">TNCT_155001</name>
</gene>
<dbReference type="OrthoDB" id="10441625at2759"/>
<keyword evidence="2" id="KW-1185">Reference proteome</keyword>
<evidence type="ECO:0000313" key="2">
    <source>
        <dbReference type="Proteomes" id="UP000887116"/>
    </source>
</evidence>
<comment type="caution">
    <text evidence="1">The sequence shown here is derived from an EMBL/GenBank/DDBJ whole genome shotgun (WGS) entry which is preliminary data.</text>
</comment>
<accession>A0A8X6IRC2</accession>